<evidence type="ECO:0000313" key="2">
    <source>
        <dbReference type="Proteomes" id="UP001056093"/>
    </source>
</evidence>
<keyword evidence="2" id="KW-1185">Reference proteome</keyword>
<reference evidence="1" key="1">
    <citation type="submission" date="2022-05" db="EMBL/GenBank/DDBJ databases">
        <authorList>
            <person name="Oliphant S.A."/>
            <person name="Watson-Haigh N.S."/>
            <person name="Sumby K.M."/>
            <person name="Gardner J.M."/>
            <person name="Jiranek V."/>
        </authorList>
    </citation>
    <scope>NUCLEOTIDE SEQUENCE</scope>
    <source>
        <strain evidence="1">KI3_B9</strain>
    </source>
</reference>
<name>A0ABY5C1B9_9LACO</name>
<sequence length="83" mass="9682">MKHRMRTAGLNKSIAARTSGLKIRVVKQALLLGYGTRWRCRLSAIKKLYNKVYSKMTFSLLDWFKSNMISESKRFLVIKNGDR</sequence>
<dbReference type="RefSeq" id="WP_252774299.1">
    <property type="nucleotide sequence ID" value="NZ_CP097122.1"/>
</dbReference>
<gene>
    <name evidence="1" type="ORF">M3M36_02620</name>
</gene>
<dbReference type="Proteomes" id="UP001056093">
    <property type="component" value="Chromosome"/>
</dbReference>
<dbReference type="EMBL" id="CP097122">
    <property type="protein sequence ID" value="USS92525.1"/>
    <property type="molecule type" value="Genomic_DNA"/>
</dbReference>
<proteinExistence type="predicted"/>
<protein>
    <submittedName>
        <fullName evidence="1">Uncharacterized protein</fullName>
    </submittedName>
</protein>
<accession>A0ABY5C1B9</accession>
<organism evidence="1 2">
    <name type="scientific">Fructobacillus americanaquae</name>
    <dbReference type="NCBI Taxonomy" id="2940302"/>
    <lineage>
        <taxon>Bacteria</taxon>
        <taxon>Bacillati</taxon>
        <taxon>Bacillota</taxon>
        <taxon>Bacilli</taxon>
        <taxon>Lactobacillales</taxon>
        <taxon>Lactobacillaceae</taxon>
        <taxon>Fructobacillus</taxon>
    </lineage>
</organism>
<evidence type="ECO:0000313" key="1">
    <source>
        <dbReference type="EMBL" id="USS92525.1"/>
    </source>
</evidence>